<dbReference type="Proteomes" id="UP000094336">
    <property type="component" value="Unassembled WGS sequence"/>
</dbReference>
<feature type="compositionally biased region" description="Polar residues" evidence="1">
    <location>
        <begin position="251"/>
        <end position="271"/>
    </location>
</feature>
<sequence>MSYLQSDVNVQNFLKRAQELSDKRAREDQLRTLQLEQEIEQMTSPQRRRRMPSPARRTQKGVQDDAFRASLPVRLDPPRLEPPVEPLSFTQSYGGAPVNYDGENRSYGSRSPEGQTPIGRSNTVSSSKNVHDLVNPNNADLLRDLAQLSDSYTSTREGSVRDRPGYMEHTTSQRTIRAGPLPADKKPPLHPFNVTPDDVESLATTSYDEFSQSLRYSNVVQSHSLGRKTTMRADPVFDVRPDDVSHRSRTPSRSDSQNLTRNSDSSFSIQLVNPVAREEAKRVPPTKPKPRHFSVSEKTRGNGAASHKRDDEPSREGEPKTKAQLMEEYKRERAELDAKYLGVTEADDTKPHTVEKPPKRPVDKPSKPQPVETDQDTLGSAAAINLPRSNSSFTSFSNGPAPMPNRAQAMYASSAARAPPLKLVQLSYENPLHKVVESTPQKITPSDRGLLESLSTSKSMYDFDSLVPMPNRAQAIFASAAARAPPLKLEVHTTLGEQTSYKSLNHEYSHRLPSTSATPKTPASSGSAPPAVIKAFNPTDKVTGAPWLSSAMNNKNVEHEEMDETVVKKFVPLKPAKPTSLSAKVEIEAKENYERLRQGLRSPERLHRSPSISEGPVSPLVLKKVRESRDAGERKVSLPEALKQRQFLKPAVPILKPSVEEPEAFQRHQSLKPAPPVARKEAAVPEAIERANKLKAAKPVVKPKPDLPEAFKVMEKLRPASPTKKTEEEVPEALTKLRGLKRLPKKTTEELVGTKEAPIEGIRLPCLANVDWKAQLKARTYNPSTPKLVLDELFVRVPPVRSSTLPTASSEVIVGVRRASSSGELKKQAPRLTHMTKSRTKGPKRRLPAGIEAKVETMKKVPPAVKPKPKVVPSRSFTGEFFV</sequence>
<feature type="region of interest" description="Disordered" evidence="1">
    <location>
        <begin position="36"/>
        <end position="136"/>
    </location>
</feature>
<feature type="region of interest" description="Disordered" evidence="1">
    <location>
        <begin position="510"/>
        <end position="532"/>
    </location>
</feature>
<feature type="compositionally biased region" description="Basic and acidic residues" evidence="1">
    <location>
        <begin position="235"/>
        <end position="246"/>
    </location>
</feature>
<organism evidence="2 3">
    <name type="scientific">Babjeviella inositovora NRRL Y-12698</name>
    <dbReference type="NCBI Taxonomy" id="984486"/>
    <lineage>
        <taxon>Eukaryota</taxon>
        <taxon>Fungi</taxon>
        <taxon>Dikarya</taxon>
        <taxon>Ascomycota</taxon>
        <taxon>Saccharomycotina</taxon>
        <taxon>Pichiomycetes</taxon>
        <taxon>Serinales incertae sedis</taxon>
        <taxon>Babjeviella</taxon>
    </lineage>
</organism>
<feature type="region of interest" description="Disordered" evidence="1">
    <location>
        <begin position="150"/>
        <end position="194"/>
    </location>
</feature>
<dbReference type="RefSeq" id="XP_018983711.1">
    <property type="nucleotide sequence ID" value="XM_019129443.1"/>
</dbReference>
<proteinExistence type="predicted"/>
<dbReference type="OrthoDB" id="3981264at2759"/>
<evidence type="ECO:0000256" key="1">
    <source>
        <dbReference type="SAM" id="MobiDB-lite"/>
    </source>
</evidence>
<dbReference type="EMBL" id="KV454435">
    <property type="protein sequence ID" value="ODQ78383.1"/>
    <property type="molecule type" value="Genomic_DNA"/>
</dbReference>
<dbReference type="AlphaFoldDB" id="A0A1E3QL19"/>
<name>A0A1E3QL19_9ASCO</name>
<evidence type="ECO:0000313" key="3">
    <source>
        <dbReference type="Proteomes" id="UP000094336"/>
    </source>
</evidence>
<keyword evidence="3" id="KW-1185">Reference proteome</keyword>
<dbReference type="GeneID" id="30147296"/>
<feature type="compositionally biased region" description="Low complexity" evidence="1">
    <location>
        <begin position="513"/>
        <end position="531"/>
    </location>
</feature>
<reference evidence="3" key="1">
    <citation type="submission" date="2016-05" db="EMBL/GenBank/DDBJ databases">
        <title>Comparative genomics of biotechnologically important yeasts.</title>
        <authorList>
            <consortium name="DOE Joint Genome Institute"/>
            <person name="Riley R."/>
            <person name="Haridas S."/>
            <person name="Wolfe K.H."/>
            <person name="Lopes M.R."/>
            <person name="Hittinger C.T."/>
            <person name="Goker M."/>
            <person name="Salamov A."/>
            <person name="Wisecaver J."/>
            <person name="Long T.M."/>
            <person name="Aerts A.L."/>
            <person name="Barry K."/>
            <person name="Choi C."/>
            <person name="Clum A."/>
            <person name="Coughlan A.Y."/>
            <person name="Deshpande S."/>
            <person name="Douglass A.P."/>
            <person name="Hanson S.J."/>
            <person name="Klenk H.-P."/>
            <person name="Labutti K."/>
            <person name="Lapidus A."/>
            <person name="Lindquist E."/>
            <person name="Lipzen A."/>
            <person name="Meier-Kolthoff J.P."/>
            <person name="Ohm R.A."/>
            <person name="Otillar R.P."/>
            <person name="Pangilinan J."/>
            <person name="Peng Y."/>
            <person name="Rokas A."/>
            <person name="Rosa C.A."/>
            <person name="Scheuner C."/>
            <person name="Sibirny A.A."/>
            <person name="Slot J.C."/>
            <person name="Stielow J.B."/>
            <person name="Sun H."/>
            <person name="Kurtzman C.P."/>
            <person name="Blackwell M."/>
            <person name="Grigoriev I.V."/>
            <person name="Jeffries T.W."/>
        </authorList>
    </citation>
    <scope>NUCLEOTIDE SEQUENCE [LARGE SCALE GENOMIC DNA]</scope>
    <source>
        <strain evidence="3">NRRL Y-12698</strain>
    </source>
</reference>
<accession>A0A1E3QL19</accession>
<feature type="compositionally biased region" description="Polar residues" evidence="1">
    <location>
        <begin position="387"/>
        <end position="398"/>
    </location>
</feature>
<feature type="compositionally biased region" description="Polar residues" evidence="1">
    <location>
        <begin position="106"/>
        <end position="128"/>
    </location>
</feature>
<gene>
    <name evidence="2" type="ORF">BABINDRAFT_162620</name>
</gene>
<protein>
    <submittedName>
        <fullName evidence="2">Uncharacterized protein</fullName>
    </submittedName>
</protein>
<feature type="compositionally biased region" description="Basic and acidic residues" evidence="1">
    <location>
        <begin position="347"/>
        <end position="366"/>
    </location>
</feature>
<feature type="compositionally biased region" description="Basic and acidic residues" evidence="1">
    <location>
        <begin position="307"/>
        <end position="338"/>
    </location>
</feature>
<feature type="compositionally biased region" description="Basic residues" evidence="1">
    <location>
        <begin position="834"/>
        <end position="847"/>
    </location>
</feature>
<feature type="region of interest" description="Disordered" evidence="1">
    <location>
        <begin position="823"/>
        <end position="848"/>
    </location>
</feature>
<feature type="region of interest" description="Disordered" evidence="1">
    <location>
        <begin position="231"/>
        <end position="405"/>
    </location>
</feature>
<evidence type="ECO:0000313" key="2">
    <source>
        <dbReference type="EMBL" id="ODQ78383.1"/>
    </source>
</evidence>